<dbReference type="Pfam" id="PF00698">
    <property type="entry name" value="Acyl_transf_1"/>
    <property type="match status" value="1"/>
</dbReference>
<dbReference type="FunFam" id="3.30.70.250:FF:000001">
    <property type="entry name" value="Malonyl CoA-acyl carrier protein transacylase"/>
    <property type="match status" value="1"/>
</dbReference>
<evidence type="ECO:0000313" key="6">
    <source>
        <dbReference type="EMBL" id="MBV3381906.1"/>
    </source>
</evidence>
<dbReference type="InterPro" id="IPR050858">
    <property type="entry name" value="Mal-CoA-ACP_Trans/PKS_FabD"/>
</dbReference>
<dbReference type="GO" id="GO:0006633">
    <property type="term" value="P:fatty acid biosynthetic process"/>
    <property type="evidence" value="ECO:0007669"/>
    <property type="project" value="TreeGrafter"/>
</dbReference>
<accession>A0AAW4MPC2</accession>
<dbReference type="InterPro" id="IPR014043">
    <property type="entry name" value="Acyl_transferase_dom"/>
</dbReference>
<dbReference type="PANTHER" id="PTHR42681">
    <property type="entry name" value="MALONYL-COA-ACYL CARRIER PROTEIN TRANSACYLASE, MITOCHONDRIAL"/>
    <property type="match status" value="1"/>
</dbReference>
<comment type="catalytic activity">
    <reaction evidence="3 4">
        <text>holo-[ACP] + malonyl-CoA = malonyl-[ACP] + CoA</text>
        <dbReference type="Rhea" id="RHEA:41792"/>
        <dbReference type="Rhea" id="RHEA-COMP:9623"/>
        <dbReference type="Rhea" id="RHEA-COMP:9685"/>
        <dbReference type="ChEBI" id="CHEBI:57287"/>
        <dbReference type="ChEBI" id="CHEBI:57384"/>
        <dbReference type="ChEBI" id="CHEBI:64479"/>
        <dbReference type="ChEBI" id="CHEBI:78449"/>
        <dbReference type="EC" id="2.3.1.39"/>
    </reaction>
</comment>
<dbReference type="InterPro" id="IPR004410">
    <property type="entry name" value="Malonyl_CoA-ACP_transAc_FabD"/>
</dbReference>
<evidence type="ECO:0000259" key="5">
    <source>
        <dbReference type="SMART" id="SM00827"/>
    </source>
</evidence>
<dbReference type="PIRSF" id="PIRSF000446">
    <property type="entry name" value="Mct"/>
    <property type="match status" value="1"/>
</dbReference>
<dbReference type="RefSeq" id="WP_217746981.1">
    <property type="nucleotide sequence ID" value="NZ_JAHOEB010000005.1"/>
</dbReference>
<comment type="caution">
    <text evidence="6">The sequence shown here is derived from an EMBL/GenBank/DDBJ whole genome shotgun (WGS) entry which is preliminary data.</text>
</comment>
<dbReference type="InterPro" id="IPR024925">
    <property type="entry name" value="Malonyl_CoA-ACP_transAc"/>
</dbReference>
<protein>
    <recommendedName>
        <fullName evidence="4">Malonyl CoA-acyl carrier protein transacylase</fullName>
        <ecNumber evidence="4">2.3.1.39</ecNumber>
    </recommendedName>
</protein>
<organism evidence="6 8">
    <name type="scientific">Catenibacterium mitsuokai</name>
    <dbReference type="NCBI Taxonomy" id="100886"/>
    <lineage>
        <taxon>Bacteria</taxon>
        <taxon>Bacillati</taxon>
        <taxon>Bacillota</taxon>
        <taxon>Erysipelotrichia</taxon>
        <taxon>Erysipelotrichales</taxon>
        <taxon>Coprobacillaceae</taxon>
        <taxon>Catenibacterium</taxon>
    </lineage>
</organism>
<keyword evidence="1 4" id="KW-0808">Transferase</keyword>
<dbReference type="PANTHER" id="PTHR42681:SF1">
    <property type="entry name" value="MALONYL-COA-ACYL CARRIER PROTEIN TRANSACYLASE, MITOCHONDRIAL"/>
    <property type="match status" value="1"/>
</dbReference>
<gene>
    <name evidence="6" type="primary">fabD</name>
    <name evidence="6" type="ORF">KSV97_01435</name>
    <name evidence="7" type="ORF">KSW06_01450</name>
</gene>
<sequence>MKLGFIYAGQGTQYVGMGQSFYENDEDCKNLLDNVKLDFNLKDIMFNSDEKTISTTRYTQPAMVAVANMATLLLKKNGITPDYVCGLSLGEYSALSAAGVFDPETAIQVVRERGLAMEKAAEGVESAMMAILGLEREPLLDICVGCDGYVSIANYNCPGQLVIAGEKKAVEEAGQKALDHGARRAVPLNTSGPFHTKLLKDASTRLHEVFKDVTFHEMNVPVIFNCTGKELEDCSVQEMLEKQVMSPVYFEDSIRTMINNGVDTIIEIGPGKVLSGFVRKIDRKIKTYQVEDMASLQKCVEALNETK</sequence>
<evidence type="ECO:0000313" key="8">
    <source>
        <dbReference type="Proteomes" id="UP001196408"/>
    </source>
</evidence>
<dbReference type="GO" id="GO:0004314">
    <property type="term" value="F:[acyl-carrier-protein] S-malonyltransferase activity"/>
    <property type="evidence" value="ECO:0007669"/>
    <property type="project" value="UniProtKB-EC"/>
</dbReference>
<dbReference type="EMBL" id="JAHOEF010000005">
    <property type="protein sequence ID" value="MBV3381906.1"/>
    <property type="molecule type" value="Genomic_DNA"/>
</dbReference>
<dbReference type="Proteomes" id="UP001196408">
    <property type="component" value="Unassembled WGS sequence"/>
</dbReference>
<evidence type="ECO:0000313" key="9">
    <source>
        <dbReference type="Proteomes" id="UP001197492"/>
    </source>
</evidence>
<evidence type="ECO:0000256" key="4">
    <source>
        <dbReference type="PIRNR" id="PIRNR000446"/>
    </source>
</evidence>
<evidence type="ECO:0000256" key="2">
    <source>
        <dbReference type="ARBA" id="ARBA00023315"/>
    </source>
</evidence>
<evidence type="ECO:0000256" key="3">
    <source>
        <dbReference type="ARBA" id="ARBA00048462"/>
    </source>
</evidence>
<feature type="domain" description="Malonyl-CoA:ACP transacylase (MAT)" evidence="5">
    <location>
        <begin position="6"/>
        <end position="299"/>
    </location>
</feature>
<dbReference type="EMBL" id="JAHOEL010000005">
    <property type="protein sequence ID" value="MBV3391931.1"/>
    <property type="molecule type" value="Genomic_DNA"/>
</dbReference>
<name>A0AAW4MPC2_9FIRM</name>
<dbReference type="AlphaFoldDB" id="A0AAW4MPC2"/>
<comment type="similarity">
    <text evidence="4">Belongs to the fabD family.</text>
</comment>
<evidence type="ECO:0000256" key="1">
    <source>
        <dbReference type="ARBA" id="ARBA00022679"/>
    </source>
</evidence>
<dbReference type="GO" id="GO:0005829">
    <property type="term" value="C:cytosol"/>
    <property type="evidence" value="ECO:0007669"/>
    <property type="project" value="TreeGrafter"/>
</dbReference>
<dbReference type="EC" id="2.3.1.39" evidence="4"/>
<proteinExistence type="inferred from homology"/>
<dbReference type="SMART" id="SM00827">
    <property type="entry name" value="PKS_AT"/>
    <property type="match status" value="1"/>
</dbReference>
<keyword evidence="2 4" id="KW-0012">Acyltransferase</keyword>
<evidence type="ECO:0000313" key="7">
    <source>
        <dbReference type="EMBL" id="MBV3391931.1"/>
    </source>
</evidence>
<dbReference type="Proteomes" id="UP001197492">
    <property type="component" value="Unassembled WGS sequence"/>
</dbReference>
<reference evidence="6 9" key="1">
    <citation type="submission" date="2021-06" db="EMBL/GenBank/DDBJ databases">
        <title>Collection of gut derived symbiotic bacterial strains cultured from healthy donors.</title>
        <authorList>
            <person name="Lin H."/>
            <person name="Littmann E."/>
            <person name="Pamer E.G."/>
        </authorList>
    </citation>
    <scope>NUCLEOTIDE SEQUENCE</scope>
    <source>
        <strain evidence="7 9">MSK.21.70</strain>
        <strain evidence="6">MSK.21.82</strain>
    </source>
</reference>
<dbReference type="NCBIfam" id="TIGR00128">
    <property type="entry name" value="fabD"/>
    <property type="match status" value="1"/>
</dbReference>
<keyword evidence="9" id="KW-1185">Reference proteome</keyword>